<dbReference type="AlphaFoldDB" id="A0A6J4UB66"/>
<gene>
    <name evidence="1" type="ORF">AVDCRST_MAG43-530</name>
</gene>
<dbReference type="EMBL" id="CADCWI010000028">
    <property type="protein sequence ID" value="CAA9545303.1"/>
    <property type="molecule type" value="Genomic_DNA"/>
</dbReference>
<sequence length="184" mass="21296">MILESCDDRVRDLVFKYVVLLSLPVDDLYVTTHRPTFARWIGRRSVRGAIGGAYCHVRSAQRHVVLVNLDRIDVSRPYALEVVVAEELLHMRDHIDGDTRRHSHHGYDRIAHRVSRLTGVSLPEIRSALLPVERRPVKYRYGCSRCGLRVDRRRKGTWSCGRCAPTFDRRFLLTIVEELDRPPG</sequence>
<reference evidence="1" key="1">
    <citation type="submission" date="2020-02" db="EMBL/GenBank/DDBJ databases">
        <authorList>
            <person name="Meier V. D."/>
        </authorList>
    </citation>
    <scope>NUCLEOTIDE SEQUENCE</scope>
    <source>
        <strain evidence="1">AVDCRST_MAG43</strain>
    </source>
</reference>
<evidence type="ECO:0008006" key="2">
    <source>
        <dbReference type="Google" id="ProtNLM"/>
    </source>
</evidence>
<protein>
    <recommendedName>
        <fullName evidence="2">SprT-like domain-containing protein</fullName>
    </recommendedName>
</protein>
<proteinExistence type="predicted"/>
<accession>A0A6J4UB66</accession>
<organism evidence="1">
    <name type="scientific">uncultured Thermomicrobiales bacterium</name>
    <dbReference type="NCBI Taxonomy" id="1645740"/>
    <lineage>
        <taxon>Bacteria</taxon>
        <taxon>Pseudomonadati</taxon>
        <taxon>Thermomicrobiota</taxon>
        <taxon>Thermomicrobia</taxon>
        <taxon>Thermomicrobiales</taxon>
        <taxon>environmental samples</taxon>
    </lineage>
</organism>
<evidence type="ECO:0000313" key="1">
    <source>
        <dbReference type="EMBL" id="CAA9545303.1"/>
    </source>
</evidence>
<name>A0A6J4UB66_9BACT</name>